<keyword evidence="5" id="KW-0653">Protein transport</keyword>
<dbReference type="NCBIfam" id="TIGR03825">
    <property type="entry name" value="FliH_bacil"/>
    <property type="match status" value="1"/>
</dbReference>
<feature type="region of interest" description="Disordered" evidence="8">
    <location>
        <begin position="1"/>
        <end position="44"/>
    </location>
</feature>
<keyword evidence="6" id="KW-1006">Bacterial flagellum protein export</keyword>
<comment type="similarity">
    <text evidence="2">Belongs to the FliH family.</text>
</comment>
<keyword evidence="3" id="KW-0813">Transport</keyword>
<keyword evidence="4" id="KW-1005">Bacterial flagellum biogenesis</keyword>
<proteinExistence type="inferred from homology"/>
<dbReference type="PANTHER" id="PTHR34982">
    <property type="entry name" value="YOP PROTEINS TRANSLOCATION PROTEIN L"/>
    <property type="match status" value="1"/>
</dbReference>
<keyword evidence="10" id="KW-0966">Cell projection</keyword>
<keyword evidence="11" id="KW-1185">Reference proteome</keyword>
<dbReference type="Pfam" id="PF02108">
    <property type="entry name" value="FliH"/>
    <property type="match status" value="1"/>
</dbReference>
<evidence type="ECO:0000256" key="1">
    <source>
        <dbReference type="ARBA" id="ARBA00003041"/>
    </source>
</evidence>
<dbReference type="EMBL" id="JBHTGR010000001">
    <property type="protein sequence ID" value="MFC7745795.1"/>
    <property type="molecule type" value="Genomic_DNA"/>
</dbReference>
<evidence type="ECO:0000256" key="6">
    <source>
        <dbReference type="ARBA" id="ARBA00023225"/>
    </source>
</evidence>
<sequence length="254" mass="28678">MSDRISKQSEITGKRRITVRPVSGRHSADATLADASETKHETVQSEIKQAQEELERLKVRQTEVIDQTNAEIEAAQTAWKEEKQTYIEQARQEGYTDGFNQGLQRGQDDYQQLISNANDAVKAAQHDYYKTLDESHDQLLDLAVHIAEKIMHQQLSEQPESLMPLVTSAIQTVRDKSNVALYLNPADYDLISRQKDELTSFTGKDTVLSIYADDTLSEGSCLIEHPFGRIDAGIDAQLQQLRTTLREIGMENDL</sequence>
<protein>
    <recommendedName>
        <fullName evidence="7">Flagellar assembly protein FliH</fullName>
    </recommendedName>
</protein>
<dbReference type="PANTHER" id="PTHR34982:SF1">
    <property type="entry name" value="FLAGELLAR ASSEMBLY PROTEIN FLIH"/>
    <property type="match status" value="1"/>
</dbReference>
<dbReference type="InterPro" id="IPR022524">
    <property type="entry name" value="FliH_Bacilli"/>
</dbReference>
<evidence type="ECO:0000256" key="5">
    <source>
        <dbReference type="ARBA" id="ARBA00022927"/>
    </source>
</evidence>
<evidence type="ECO:0000313" key="10">
    <source>
        <dbReference type="EMBL" id="MFC7745795.1"/>
    </source>
</evidence>
<keyword evidence="10" id="KW-0969">Cilium</keyword>
<evidence type="ECO:0000259" key="9">
    <source>
        <dbReference type="Pfam" id="PF02108"/>
    </source>
</evidence>
<evidence type="ECO:0000256" key="4">
    <source>
        <dbReference type="ARBA" id="ARBA00022795"/>
    </source>
</evidence>
<accession>A0ABW2UTE3</accession>
<evidence type="ECO:0000256" key="2">
    <source>
        <dbReference type="ARBA" id="ARBA00006602"/>
    </source>
</evidence>
<organism evidence="10 11">
    <name type="scientific">Lentibacillus kimchii</name>
    <dbReference type="NCBI Taxonomy" id="1542911"/>
    <lineage>
        <taxon>Bacteria</taxon>
        <taxon>Bacillati</taxon>
        <taxon>Bacillota</taxon>
        <taxon>Bacilli</taxon>
        <taxon>Bacillales</taxon>
        <taxon>Bacillaceae</taxon>
        <taxon>Lentibacillus</taxon>
    </lineage>
</organism>
<evidence type="ECO:0000256" key="8">
    <source>
        <dbReference type="SAM" id="MobiDB-lite"/>
    </source>
</evidence>
<name>A0ABW2UTE3_9BACI</name>
<evidence type="ECO:0000256" key="7">
    <source>
        <dbReference type="NCBIfam" id="TIGR03825"/>
    </source>
</evidence>
<dbReference type="InterPro" id="IPR051472">
    <property type="entry name" value="T3SS_Stator/FliH"/>
</dbReference>
<comment type="caution">
    <text evidence="10">The sequence shown here is derived from an EMBL/GenBank/DDBJ whole genome shotgun (WGS) entry which is preliminary data.</text>
</comment>
<comment type="function">
    <text evidence="1">Needed for flagellar regrowth and assembly.</text>
</comment>
<dbReference type="RefSeq" id="WP_382357266.1">
    <property type="nucleotide sequence ID" value="NZ_JBHTGR010000001.1"/>
</dbReference>
<dbReference type="Proteomes" id="UP001596620">
    <property type="component" value="Unassembled WGS sequence"/>
</dbReference>
<gene>
    <name evidence="10" type="primary">fliH</name>
    <name evidence="10" type="ORF">ACFQU8_00885</name>
</gene>
<evidence type="ECO:0000313" key="11">
    <source>
        <dbReference type="Proteomes" id="UP001596620"/>
    </source>
</evidence>
<reference evidence="11" key="1">
    <citation type="journal article" date="2019" name="Int. J. Syst. Evol. Microbiol.">
        <title>The Global Catalogue of Microorganisms (GCM) 10K type strain sequencing project: providing services to taxonomists for standard genome sequencing and annotation.</title>
        <authorList>
            <consortium name="The Broad Institute Genomics Platform"/>
            <consortium name="The Broad Institute Genome Sequencing Center for Infectious Disease"/>
            <person name="Wu L."/>
            <person name="Ma J."/>
        </authorList>
    </citation>
    <scope>NUCLEOTIDE SEQUENCE [LARGE SCALE GENOMIC DNA]</scope>
    <source>
        <strain evidence="11">JCM 30234</strain>
    </source>
</reference>
<dbReference type="InterPro" id="IPR018035">
    <property type="entry name" value="Flagellar_FliH/T3SS_HrpE"/>
</dbReference>
<evidence type="ECO:0000256" key="3">
    <source>
        <dbReference type="ARBA" id="ARBA00022448"/>
    </source>
</evidence>
<feature type="domain" description="Flagellar assembly protein FliH/Type III secretion system HrpE" evidence="9">
    <location>
        <begin position="113"/>
        <end position="241"/>
    </location>
</feature>
<keyword evidence="10" id="KW-0282">Flagellum</keyword>